<proteinExistence type="predicted"/>
<name>A0AA36GEM5_9BILA</name>
<protein>
    <submittedName>
        <fullName evidence="1">Uncharacterized protein</fullName>
    </submittedName>
</protein>
<sequence>MLAAFDEFEAEPLHIIFRRFVEQVEAQIPANTPTPAWIRFNVRREGPMRILHFVWRMANPAATIGEQAWVRLLRQAAVPDRADGRYGRRTLVWARGSFEV</sequence>
<evidence type="ECO:0000313" key="1">
    <source>
        <dbReference type="EMBL" id="CAJ0585558.1"/>
    </source>
</evidence>
<reference evidence="1" key="1">
    <citation type="submission" date="2023-06" db="EMBL/GenBank/DDBJ databases">
        <authorList>
            <person name="Delattre M."/>
        </authorList>
    </citation>
    <scope>NUCLEOTIDE SEQUENCE</scope>
    <source>
        <strain evidence="1">AF72</strain>
    </source>
</reference>
<feature type="non-terminal residue" evidence="1">
    <location>
        <position position="1"/>
    </location>
</feature>
<organism evidence="1 2">
    <name type="scientific">Mesorhabditis spiculigera</name>
    <dbReference type="NCBI Taxonomy" id="96644"/>
    <lineage>
        <taxon>Eukaryota</taxon>
        <taxon>Metazoa</taxon>
        <taxon>Ecdysozoa</taxon>
        <taxon>Nematoda</taxon>
        <taxon>Chromadorea</taxon>
        <taxon>Rhabditida</taxon>
        <taxon>Rhabditina</taxon>
        <taxon>Rhabditomorpha</taxon>
        <taxon>Rhabditoidea</taxon>
        <taxon>Rhabditidae</taxon>
        <taxon>Mesorhabditinae</taxon>
        <taxon>Mesorhabditis</taxon>
    </lineage>
</organism>
<dbReference type="AlphaFoldDB" id="A0AA36GEM5"/>
<gene>
    <name evidence="1" type="ORF">MSPICULIGERA_LOCUS23574</name>
</gene>
<dbReference type="EMBL" id="CATQJA010002706">
    <property type="protein sequence ID" value="CAJ0585558.1"/>
    <property type="molecule type" value="Genomic_DNA"/>
</dbReference>
<dbReference type="Proteomes" id="UP001177023">
    <property type="component" value="Unassembled WGS sequence"/>
</dbReference>
<comment type="caution">
    <text evidence="1">The sequence shown here is derived from an EMBL/GenBank/DDBJ whole genome shotgun (WGS) entry which is preliminary data.</text>
</comment>
<accession>A0AA36GEM5</accession>
<keyword evidence="2" id="KW-1185">Reference proteome</keyword>
<evidence type="ECO:0000313" key="2">
    <source>
        <dbReference type="Proteomes" id="UP001177023"/>
    </source>
</evidence>